<evidence type="ECO:0000313" key="3">
    <source>
        <dbReference type="Proteomes" id="UP000293902"/>
    </source>
</evidence>
<proteinExistence type="predicted"/>
<reference evidence="1 3" key="1">
    <citation type="submission" date="2019-02" db="EMBL/GenBank/DDBJ databases">
        <title>Complete genome sequence of Desulfobacter hydrogenophilus AcRS1.</title>
        <authorList>
            <person name="Marietou A."/>
            <person name="Lund M.B."/>
            <person name="Marshall I.P.G."/>
            <person name="Schreiber L."/>
            <person name="Jorgensen B."/>
        </authorList>
    </citation>
    <scope>NUCLEOTIDE SEQUENCE [LARGE SCALE GENOMIC DNA]</scope>
    <source>
        <strain evidence="1 3">AcRS1</strain>
    </source>
</reference>
<dbReference type="EMBL" id="CP036313">
    <property type="protein sequence ID" value="QBH12111.1"/>
    <property type="molecule type" value="Genomic_DNA"/>
</dbReference>
<name>A0ABX5RC90_9BACT</name>
<dbReference type="EMBL" id="CP036313">
    <property type="protein sequence ID" value="QBH12110.1"/>
    <property type="molecule type" value="Genomic_DNA"/>
</dbReference>
<protein>
    <submittedName>
        <fullName evidence="1">Uncharacterized protein</fullName>
    </submittedName>
</protein>
<accession>A0ABX5RC90</accession>
<organism evidence="1 3">
    <name type="scientific">Desulfobacter hydrogenophilus</name>
    <dbReference type="NCBI Taxonomy" id="2291"/>
    <lineage>
        <taxon>Bacteria</taxon>
        <taxon>Pseudomonadati</taxon>
        <taxon>Thermodesulfobacteriota</taxon>
        <taxon>Desulfobacteria</taxon>
        <taxon>Desulfobacterales</taxon>
        <taxon>Desulfobacteraceae</taxon>
        <taxon>Desulfobacter</taxon>
    </lineage>
</organism>
<sequence length="102" mass="11952">MTRQPWVYVSFFLSFPAKGGHLHHSEMARGRVPEKPITFRKGDWFSELEKDLNAISQSMNQANQVRTHTRQTLERFKEDMETGQEIQGEAYIQTIDNLIKEL</sequence>
<evidence type="ECO:0000313" key="1">
    <source>
        <dbReference type="EMBL" id="QBH12110.1"/>
    </source>
</evidence>
<dbReference type="Proteomes" id="UP000293902">
    <property type="component" value="Chromosome"/>
</dbReference>
<dbReference type="RefSeq" id="WP_131071999.1">
    <property type="nucleotide sequence ID" value="NZ_CP036313.1"/>
</dbReference>
<keyword evidence="3" id="KW-1185">Reference proteome</keyword>
<evidence type="ECO:0000313" key="2">
    <source>
        <dbReference type="EMBL" id="QBH12111.1"/>
    </source>
</evidence>
<gene>
    <name evidence="1" type="ORF">EYB58_03725</name>
    <name evidence="2" type="ORF">EYB58_03730</name>
</gene>